<reference evidence="2" key="2">
    <citation type="submission" date="2020-11" db="EMBL/GenBank/DDBJ databases">
        <authorList>
            <person name="McCartney M.A."/>
            <person name="Auch B."/>
            <person name="Kono T."/>
            <person name="Mallez S."/>
            <person name="Becker A."/>
            <person name="Gohl D.M."/>
            <person name="Silverstein K.A.T."/>
            <person name="Koren S."/>
            <person name="Bechman K.B."/>
            <person name="Herman A."/>
            <person name="Abrahante J.E."/>
            <person name="Garbe J."/>
        </authorList>
    </citation>
    <scope>NUCLEOTIDE SEQUENCE</scope>
    <source>
        <strain evidence="2">Duluth1</strain>
        <tissue evidence="2">Whole animal</tissue>
    </source>
</reference>
<gene>
    <name evidence="2" type="ORF">DPMN_066758</name>
</gene>
<evidence type="ECO:0000256" key="1">
    <source>
        <dbReference type="SAM" id="MobiDB-lite"/>
    </source>
</evidence>
<feature type="compositionally biased region" description="Polar residues" evidence="1">
    <location>
        <begin position="37"/>
        <end position="49"/>
    </location>
</feature>
<dbReference type="Proteomes" id="UP000828390">
    <property type="component" value="Unassembled WGS sequence"/>
</dbReference>
<comment type="caution">
    <text evidence="2">The sequence shown here is derived from an EMBL/GenBank/DDBJ whole genome shotgun (WGS) entry which is preliminary data.</text>
</comment>
<feature type="region of interest" description="Disordered" evidence="1">
    <location>
        <begin position="27"/>
        <end position="61"/>
    </location>
</feature>
<reference evidence="2" key="1">
    <citation type="journal article" date="2019" name="bioRxiv">
        <title>The Genome of the Zebra Mussel, Dreissena polymorpha: A Resource for Invasive Species Research.</title>
        <authorList>
            <person name="McCartney M.A."/>
            <person name="Auch B."/>
            <person name="Kono T."/>
            <person name="Mallez S."/>
            <person name="Zhang Y."/>
            <person name="Obille A."/>
            <person name="Becker A."/>
            <person name="Abrahante J.E."/>
            <person name="Garbe J."/>
            <person name="Badalamenti J.P."/>
            <person name="Herman A."/>
            <person name="Mangelson H."/>
            <person name="Liachko I."/>
            <person name="Sullivan S."/>
            <person name="Sone E.D."/>
            <person name="Koren S."/>
            <person name="Silverstein K.A.T."/>
            <person name="Beckman K.B."/>
            <person name="Gohl D.M."/>
        </authorList>
    </citation>
    <scope>NUCLEOTIDE SEQUENCE</scope>
    <source>
        <strain evidence="2">Duluth1</strain>
        <tissue evidence="2">Whole animal</tissue>
    </source>
</reference>
<keyword evidence="3" id="KW-1185">Reference proteome</keyword>
<accession>A0A9D4BKT9</accession>
<evidence type="ECO:0000313" key="2">
    <source>
        <dbReference type="EMBL" id="KAH3707356.1"/>
    </source>
</evidence>
<evidence type="ECO:0000313" key="3">
    <source>
        <dbReference type="Proteomes" id="UP000828390"/>
    </source>
</evidence>
<dbReference type="EMBL" id="JAIWYP010000014">
    <property type="protein sequence ID" value="KAH3707356.1"/>
    <property type="molecule type" value="Genomic_DNA"/>
</dbReference>
<dbReference type="AlphaFoldDB" id="A0A9D4BKT9"/>
<proteinExistence type="predicted"/>
<name>A0A9D4BKT9_DREPO</name>
<sequence length="61" mass="6439">MPPYFLPQGPFPFPAFPVPPYIGNHSASLHGMRLPLSSPTISGGENSSPKLDEDTPSSTAT</sequence>
<organism evidence="2 3">
    <name type="scientific">Dreissena polymorpha</name>
    <name type="common">Zebra mussel</name>
    <name type="synonym">Mytilus polymorpha</name>
    <dbReference type="NCBI Taxonomy" id="45954"/>
    <lineage>
        <taxon>Eukaryota</taxon>
        <taxon>Metazoa</taxon>
        <taxon>Spiralia</taxon>
        <taxon>Lophotrochozoa</taxon>
        <taxon>Mollusca</taxon>
        <taxon>Bivalvia</taxon>
        <taxon>Autobranchia</taxon>
        <taxon>Heteroconchia</taxon>
        <taxon>Euheterodonta</taxon>
        <taxon>Imparidentia</taxon>
        <taxon>Neoheterodontei</taxon>
        <taxon>Myida</taxon>
        <taxon>Dreissenoidea</taxon>
        <taxon>Dreissenidae</taxon>
        <taxon>Dreissena</taxon>
    </lineage>
</organism>
<protein>
    <submittedName>
        <fullName evidence="2">Uncharacterized protein</fullName>
    </submittedName>
</protein>